<name>A0A6S6S4U2_9GAMM</name>
<dbReference type="PANTHER" id="PTHR15337">
    <property type="entry name" value="ANTERIOR GRADIENT PROTEIN-RELATED"/>
    <property type="match status" value="1"/>
</dbReference>
<dbReference type="Gene3D" id="3.40.30.10">
    <property type="entry name" value="Glutaredoxin"/>
    <property type="match status" value="2"/>
</dbReference>
<keyword evidence="1 2" id="KW-0732">Signal</keyword>
<accession>A0A6S6S4U2</accession>
<dbReference type="AlphaFoldDB" id="A0A6S6S4U2"/>
<protein>
    <submittedName>
        <fullName evidence="4">Thioredoxin SoxW</fullName>
    </submittedName>
</protein>
<evidence type="ECO:0000256" key="2">
    <source>
        <dbReference type="SAM" id="SignalP"/>
    </source>
</evidence>
<evidence type="ECO:0000313" key="4">
    <source>
        <dbReference type="EMBL" id="CAA6800478.1"/>
    </source>
</evidence>
<dbReference type="PANTHER" id="PTHR15337:SF11">
    <property type="entry name" value="THIOREDOXIN DOMAIN-CONTAINING PROTEIN"/>
    <property type="match status" value="1"/>
</dbReference>
<dbReference type="PROSITE" id="PS51352">
    <property type="entry name" value="THIOREDOXIN_2"/>
    <property type="match status" value="1"/>
</dbReference>
<sequence>MKYILSIVLLLLTSAVWAADKPAGDAALNDGLVNPGYEEKPGWFKDSFLDIREDVSEAMEADKRVVLYFYQDGCPYCSKLLQDNFGQQALADKTQKNFDVIAINMWGDRDVTDFAGAETTEKAFAADLKVQYTPTMLFLNEDGEVILRVNGYYAPDNFELALDFSAGRHDKQGNFRDYYAKLQVGQATQKATRTIADSLPSPLKLQDDRKDSGRPLLVIFEQADCTACDELHEEVLTRKEVGYAMSNLDIAVVDVNAADTLQTPEGKDESVADWVKALEIKYTPSLVFFDNAGQEVFRTEAYLKTFHLHGAMDYVISGAYEWQPEFQRFLQHRTEALAARGFEVDLME</sequence>
<dbReference type="Pfam" id="PF13098">
    <property type="entry name" value="Thioredoxin_2"/>
    <property type="match status" value="2"/>
</dbReference>
<evidence type="ECO:0000256" key="1">
    <source>
        <dbReference type="ARBA" id="ARBA00022729"/>
    </source>
</evidence>
<dbReference type="InterPro" id="IPR013766">
    <property type="entry name" value="Thioredoxin_domain"/>
</dbReference>
<dbReference type="EMBL" id="CACVAT010000018">
    <property type="protein sequence ID" value="CAA6800478.1"/>
    <property type="molecule type" value="Genomic_DNA"/>
</dbReference>
<dbReference type="InterPro" id="IPR012336">
    <property type="entry name" value="Thioredoxin-like_fold"/>
</dbReference>
<gene>
    <name evidence="4" type="ORF">HELGO_WM28133</name>
</gene>
<feature type="signal peptide" evidence="2">
    <location>
        <begin position="1"/>
        <end position="18"/>
    </location>
</feature>
<evidence type="ECO:0000259" key="3">
    <source>
        <dbReference type="PROSITE" id="PS51352"/>
    </source>
</evidence>
<feature type="chain" id="PRO_5028012531" evidence="2">
    <location>
        <begin position="19"/>
        <end position="348"/>
    </location>
</feature>
<dbReference type="SUPFAM" id="SSF52833">
    <property type="entry name" value="Thioredoxin-like"/>
    <property type="match status" value="2"/>
</dbReference>
<proteinExistence type="predicted"/>
<organism evidence="4">
    <name type="scientific">uncultured Thiotrichaceae bacterium</name>
    <dbReference type="NCBI Taxonomy" id="298394"/>
    <lineage>
        <taxon>Bacteria</taxon>
        <taxon>Pseudomonadati</taxon>
        <taxon>Pseudomonadota</taxon>
        <taxon>Gammaproteobacteria</taxon>
        <taxon>Thiotrichales</taxon>
        <taxon>Thiotrichaceae</taxon>
        <taxon>environmental samples</taxon>
    </lineage>
</organism>
<reference evidence="4" key="1">
    <citation type="submission" date="2020-01" db="EMBL/GenBank/DDBJ databases">
        <authorList>
            <person name="Meier V. D."/>
            <person name="Meier V D."/>
        </authorList>
    </citation>
    <scope>NUCLEOTIDE SEQUENCE</scope>
    <source>
        <strain evidence="4">HLG_WM_MAG_09</strain>
    </source>
</reference>
<feature type="domain" description="Thioredoxin" evidence="3">
    <location>
        <begin position="21"/>
        <end position="167"/>
    </location>
</feature>
<dbReference type="InterPro" id="IPR036249">
    <property type="entry name" value="Thioredoxin-like_sf"/>
</dbReference>
<dbReference type="InterPro" id="IPR051099">
    <property type="entry name" value="AGR/TXD"/>
</dbReference>